<dbReference type="AlphaFoldDB" id="Q0CFM2"/>
<reference evidence="2" key="1">
    <citation type="submission" date="2005-09" db="EMBL/GenBank/DDBJ databases">
        <title>Annotation of the Aspergillus terreus NIH2624 genome.</title>
        <authorList>
            <person name="Birren B.W."/>
            <person name="Lander E.S."/>
            <person name="Galagan J.E."/>
            <person name="Nusbaum C."/>
            <person name="Devon K."/>
            <person name="Henn M."/>
            <person name="Ma L.-J."/>
            <person name="Jaffe D.B."/>
            <person name="Butler J."/>
            <person name="Alvarez P."/>
            <person name="Gnerre S."/>
            <person name="Grabherr M."/>
            <person name="Kleber M."/>
            <person name="Mauceli E.W."/>
            <person name="Brockman W."/>
            <person name="Rounsley S."/>
            <person name="Young S.K."/>
            <person name="LaButti K."/>
            <person name="Pushparaj V."/>
            <person name="DeCaprio D."/>
            <person name="Crawford M."/>
            <person name="Koehrsen M."/>
            <person name="Engels R."/>
            <person name="Montgomery P."/>
            <person name="Pearson M."/>
            <person name="Howarth C."/>
            <person name="Larson L."/>
            <person name="Luoma S."/>
            <person name="White J."/>
            <person name="Alvarado L."/>
            <person name="Kodira C.D."/>
            <person name="Zeng Q."/>
            <person name="Oleary S."/>
            <person name="Yandava C."/>
            <person name="Denning D.W."/>
            <person name="Nierman W.C."/>
            <person name="Milne T."/>
            <person name="Madden K."/>
        </authorList>
    </citation>
    <scope>NUCLEOTIDE SEQUENCE [LARGE SCALE GENOMIC DNA]</scope>
    <source>
        <strain evidence="2">NIH 2624 / FGSC A1156</strain>
    </source>
</reference>
<protein>
    <submittedName>
        <fullName evidence="1">Uncharacterized protein</fullName>
    </submittedName>
</protein>
<dbReference type="HOGENOM" id="CLU_025077_0_1_1"/>
<dbReference type="PANTHER" id="PTHR34365:SF7">
    <property type="entry name" value="GLYCINE-RICH DOMAIN-CONTAINING PROTEIN 1"/>
    <property type="match status" value="1"/>
</dbReference>
<evidence type="ECO:0000313" key="1">
    <source>
        <dbReference type="EMBL" id="EAU31774.1"/>
    </source>
</evidence>
<dbReference type="Pfam" id="PF07173">
    <property type="entry name" value="GRDP-like"/>
    <property type="match status" value="1"/>
</dbReference>
<dbReference type="InterPro" id="IPR009836">
    <property type="entry name" value="GRDP-like"/>
</dbReference>
<dbReference type="VEuPathDB" id="FungiDB:ATEG_07512"/>
<accession>Q0CFM2</accession>
<dbReference type="PANTHER" id="PTHR34365">
    <property type="entry name" value="ENOLASE (DUF1399)"/>
    <property type="match status" value="1"/>
</dbReference>
<evidence type="ECO:0000313" key="2">
    <source>
        <dbReference type="Proteomes" id="UP000007963"/>
    </source>
</evidence>
<sequence>MALGATHHLADLHAIGLEETELLLSAASGKSQGAEYPSEELPIPKPELFRTLRGIAGPDDAPTIGECAVHLEMLEVFHTLRTKVIQSRDLDVAFGVHPRTKSVYNGSQNKWHVPVAVEKKLKDDTFEQRRAEKWTCFLQLAAGRFHRWIRAVNVCLRLETGGPDKQPQWILPPLDILVVWHAFLLNPSDLKDYYDKRHLKRVQGIRFPWEEIHKAISSSDWTYTLPSGVAHWLRAATGLEPDLFKTLTKVSTGDKPAWEILKRHPTWSSTILEQPTDTEKPRTFAYWVEEAAANLSENKPLVDNVQRQCVFVDKMHAHRWICSPAVEGTLRRAVVRYEKFIALFRDLDSFLVPTLDVDLVWHTHQCSADLYRQFVVKHAGRFINHEDKISRGTLDNGFTSTEQWYRLKFGDQYQTCLCWHCEAILSAVEDADVTAVDVDVIVQRVERQVHHYKEVEISRRLGGGLPKGITT</sequence>
<dbReference type="STRING" id="341663.Q0CFM2"/>
<dbReference type="EMBL" id="CH476604">
    <property type="protein sequence ID" value="EAU31774.1"/>
    <property type="molecule type" value="Genomic_DNA"/>
</dbReference>
<dbReference type="RefSeq" id="XP_001216133.1">
    <property type="nucleotide sequence ID" value="XM_001216133.1"/>
</dbReference>
<dbReference type="OrthoDB" id="2684236at2759"/>
<proteinExistence type="predicted"/>
<name>Q0CFM2_ASPTN</name>
<gene>
    <name evidence="1" type="ORF">ATEG_07512</name>
</gene>
<organism evidence="1 2">
    <name type="scientific">Aspergillus terreus (strain NIH 2624 / FGSC A1156)</name>
    <dbReference type="NCBI Taxonomy" id="341663"/>
    <lineage>
        <taxon>Eukaryota</taxon>
        <taxon>Fungi</taxon>
        <taxon>Dikarya</taxon>
        <taxon>Ascomycota</taxon>
        <taxon>Pezizomycotina</taxon>
        <taxon>Eurotiomycetes</taxon>
        <taxon>Eurotiomycetidae</taxon>
        <taxon>Eurotiales</taxon>
        <taxon>Aspergillaceae</taxon>
        <taxon>Aspergillus</taxon>
        <taxon>Aspergillus subgen. Circumdati</taxon>
    </lineage>
</organism>
<dbReference type="eggNOG" id="ENOG502QU5V">
    <property type="taxonomic scope" value="Eukaryota"/>
</dbReference>
<dbReference type="Proteomes" id="UP000007963">
    <property type="component" value="Unassembled WGS sequence"/>
</dbReference>
<dbReference type="OMA" id="DLVWHTS"/>
<dbReference type="GeneID" id="4322992"/>